<dbReference type="STRING" id="1448318.A0A319E5H5"/>
<dbReference type="Gene3D" id="3.40.50.720">
    <property type="entry name" value="NAD(P)-binding Rossmann-like Domain"/>
    <property type="match status" value="1"/>
</dbReference>
<dbReference type="InterPro" id="IPR001509">
    <property type="entry name" value="Epimerase_deHydtase"/>
</dbReference>
<name>A0A319E5H5_ASPSB</name>
<dbReference type="GO" id="GO:0005737">
    <property type="term" value="C:cytoplasm"/>
    <property type="evidence" value="ECO:0007669"/>
    <property type="project" value="TreeGrafter"/>
</dbReference>
<evidence type="ECO:0000259" key="1">
    <source>
        <dbReference type="Pfam" id="PF01370"/>
    </source>
</evidence>
<dbReference type="EMBL" id="KZ826358">
    <property type="protein sequence ID" value="PYI05377.1"/>
    <property type="molecule type" value="Genomic_DNA"/>
</dbReference>
<dbReference type="VEuPathDB" id="FungiDB:BO78DRAFT_461934"/>
<dbReference type="InterPro" id="IPR051783">
    <property type="entry name" value="NAD(P)-dependent_oxidoreduct"/>
</dbReference>
<evidence type="ECO:0000313" key="3">
    <source>
        <dbReference type="Proteomes" id="UP000248423"/>
    </source>
</evidence>
<dbReference type="Pfam" id="PF01370">
    <property type="entry name" value="Epimerase"/>
    <property type="match status" value="1"/>
</dbReference>
<feature type="domain" description="NAD-dependent epimerase/dehydratase" evidence="1">
    <location>
        <begin position="5"/>
        <end position="228"/>
    </location>
</feature>
<accession>A0A319E5H5</accession>
<reference evidence="2 3" key="1">
    <citation type="submission" date="2018-02" db="EMBL/GenBank/DDBJ databases">
        <title>The genomes of Aspergillus section Nigri reveals drivers in fungal speciation.</title>
        <authorList>
            <consortium name="DOE Joint Genome Institute"/>
            <person name="Vesth T.C."/>
            <person name="Nybo J."/>
            <person name="Theobald S."/>
            <person name="Brandl J."/>
            <person name="Frisvad J.C."/>
            <person name="Nielsen K.F."/>
            <person name="Lyhne E.K."/>
            <person name="Kogle M.E."/>
            <person name="Kuo A."/>
            <person name="Riley R."/>
            <person name="Clum A."/>
            <person name="Nolan M."/>
            <person name="Lipzen A."/>
            <person name="Salamov A."/>
            <person name="Henrissat B."/>
            <person name="Wiebenga A."/>
            <person name="De vries R.P."/>
            <person name="Grigoriev I.V."/>
            <person name="Mortensen U.H."/>
            <person name="Andersen M.R."/>
            <person name="Baker S.E."/>
        </authorList>
    </citation>
    <scope>NUCLEOTIDE SEQUENCE [LARGE SCALE GENOMIC DNA]</scope>
    <source>
        <strain evidence="2 3">CBS 121057</strain>
    </source>
</reference>
<dbReference type="PANTHER" id="PTHR48079">
    <property type="entry name" value="PROTEIN YEEZ"/>
    <property type="match status" value="1"/>
</dbReference>
<protein>
    <submittedName>
        <fullName evidence="2">NAD(P)-binding protein</fullName>
    </submittedName>
</protein>
<dbReference type="Proteomes" id="UP000248423">
    <property type="component" value="Unassembled WGS sequence"/>
</dbReference>
<keyword evidence="3" id="KW-1185">Reference proteome</keyword>
<dbReference type="PANTHER" id="PTHR48079:SF5">
    <property type="entry name" value="DEPENDENT EPIMERASE_DEHYDRATASE, PUTATIVE (AFU_ORTHOLOGUE AFUA_7G00180)-RELATED"/>
    <property type="match status" value="1"/>
</dbReference>
<proteinExistence type="predicted"/>
<dbReference type="GO" id="GO:0004029">
    <property type="term" value="F:aldehyde dehydrogenase (NAD+) activity"/>
    <property type="evidence" value="ECO:0007669"/>
    <property type="project" value="TreeGrafter"/>
</dbReference>
<evidence type="ECO:0000313" key="2">
    <source>
        <dbReference type="EMBL" id="PYI05377.1"/>
    </source>
</evidence>
<dbReference type="InterPro" id="IPR036291">
    <property type="entry name" value="NAD(P)-bd_dom_sf"/>
</dbReference>
<dbReference type="AlphaFoldDB" id="A0A319E5H5"/>
<dbReference type="OrthoDB" id="10262413at2759"/>
<organism evidence="2 3">
    <name type="scientific">Aspergillus sclerotiicarbonarius (strain CBS 121057 / IBT 28362)</name>
    <dbReference type="NCBI Taxonomy" id="1448318"/>
    <lineage>
        <taxon>Eukaryota</taxon>
        <taxon>Fungi</taxon>
        <taxon>Dikarya</taxon>
        <taxon>Ascomycota</taxon>
        <taxon>Pezizomycotina</taxon>
        <taxon>Eurotiomycetes</taxon>
        <taxon>Eurotiomycetidae</taxon>
        <taxon>Eurotiales</taxon>
        <taxon>Aspergillaceae</taxon>
        <taxon>Aspergillus</taxon>
        <taxon>Aspergillus subgen. Circumdati</taxon>
    </lineage>
</organism>
<gene>
    <name evidence="2" type="ORF">BO78DRAFT_461934</name>
</gene>
<sequence>MSKTIFITGGTGYIGQVIIEQALKKGYLVRALSRSESGDKFLTSLGAIPIRGTLETYDVLSAEARNADIVLHLAFVHDFTKPLKELIPIDIQAVDAMASALAGANKALVVTSGTGFIQPDPEGKETNEDSPVAPDGHFTIRLEAEKQALAWAEKGVRVSVIRLPQYVYGRGDRTWFAARWIKVAVENREAGYLGDGENCFSEVHVDDAAGLYLLAAERAGGAAGEVFNGVAGTETTYRRLAEVIGEVVGVPVRRVEREEAMRKWGPFLVAFASGENRASGRKARRELGWVVERPGLVREIREGSYRGLVEVFRGE</sequence>
<dbReference type="SUPFAM" id="SSF51735">
    <property type="entry name" value="NAD(P)-binding Rossmann-fold domains"/>
    <property type="match status" value="1"/>
</dbReference>